<dbReference type="EMBL" id="JAMXMC010000001">
    <property type="protein sequence ID" value="MCO5975535.1"/>
    <property type="molecule type" value="Genomic_DNA"/>
</dbReference>
<reference evidence="2 3" key="1">
    <citation type="submission" date="2022-06" db="EMBL/GenBank/DDBJ databases">
        <title>Ideonella sp. NS12-5 Genome sequencing and assembly.</title>
        <authorList>
            <person name="Jung Y."/>
        </authorList>
    </citation>
    <scope>NUCLEOTIDE SEQUENCE [LARGE SCALE GENOMIC DNA]</scope>
    <source>
        <strain evidence="2 3">NS12-5</strain>
    </source>
</reference>
<comment type="caution">
    <text evidence="2">The sequence shown here is derived from an EMBL/GenBank/DDBJ whole genome shotgun (WGS) entry which is preliminary data.</text>
</comment>
<feature type="region of interest" description="Disordered" evidence="1">
    <location>
        <begin position="57"/>
        <end position="78"/>
    </location>
</feature>
<gene>
    <name evidence="2" type="ORF">M0L44_02205</name>
</gene>
<name>A0ABT1BH19_9BURK</name>
<evidence type="ECO:0000313" key="3">
    <source>
        <dbReference type="Proteomes" id="UP001204851"/>
    </source>
</evidence>
<protein>
    <submittedName>
        <fullName evidence="2">DUF1840 domain-containing protein</fullName>
    </submittedName>
</protein>
<organism evidence="2 3">
    <name type="scientific">Ideonella oryzae</name>
    <dbReference type="NCBI Taxonomy" id="2937441"/>
    <lineage>
        <taxon>Bacteria</taxon>
        <taxon>Pseudomonadati</taxon>
        <taxon>Pseudomonadota</taxon>
        <taxon>Betaproteobacteria</taxon>
        <taxon>Burkholderiales</taxon>
        <taxon>Sphaerotilaceae</taxon>
        <taxon>Ideonella</taxon>
    </lineage>
</organism>
<evidence type="ECO:0000256" key="1">
    <source>
        <dbReference type="SAM" id="MobiDB-lite"/>
    </source>
</evidence>
<keyword evidence="3" id="KW-1185">Reference proteome</keyword>
<dbReference type="RefSeq" id="WP_252767967.1">
    <property type="nucleotide sequence ID" value="NZ_JAMXMC010000001.1"/>
</dbReference>
<dbReference type="InterPro" id="IPR014991">
    <property type="entry name" value="DUF1840"/>
</dbReference>
<evidence type="ECO:0000313" key="2">
    <source>
        <dbReference type="EMBL" id="MCO5975535.1"/>
    </source>
</evidence>
<sequence>MTYRFQSKAAGDVLMLGPDGDKVFNAMGREPAAQGIIAPDAMPSAIRAIEAALAQEESQQPVGRAVADARQAEDGGDAVSLRQHAWPLVEMMRRAHAAGEAIVWGV</sequence>
<dbReference type="Proteomes" id="UP001204851">
    <property type="component" value="Unassembled WGS sequence"/>
</dbReference>
<proteinExistence type="predicted"/>
<accession>A0ABT1BH19</accession>
<dbReference type="Pfam" id="PF08895">
    <property type="entry name" value="DUF1840"/>
    <property type="match status" value="1"/>
</dbReference>